<feature type="compositionally biased region" description="Basic and acidic residues" evidence="4">
    <location>
        <begin position="63"/>
        <end position="75"/>
    </location>
</feature>
<dbReference type="SUPFAM" id="SSF57701">
    <property type="entry name" value="Zn2/Cys6 DNA-binding domain"/>
    <property type="match status" value="1"/>
</dbReference>
<evidence type="ECO:0000256" key="3">
    <source>
        <dbReference type="ARBA" id="ARBA00023242"/>
    </source>
</evidence>
<dbReference type="GeneID" id="35425469"/>
<dbReference type="RefSeq" id="XP_065458212.1">
    <property type="nucleotide sequence ID" value="XM_065602140.1"/>
</dbReference>
<evidence type="ECO:0000313" key="6">
    <source>
        <dbReference type="EMBL" id="WPA97105.1"/>
    </source>
</evidence>
<feature type="compositionally biased region" description="Low complexity" evidence="4">
    <location>
        <begin position="587"/>
        <end position="602"/>
    </location>
</feature>
<feature type="compositionally biased region" description="Basic residues" evidence="4">
    <location>
        <begin position="53"/>
        <end position="62"/>
    </location>
</feature>
<reference evidence="6 7" key="1">
    <citation type="submission" date="2023-09" db="EMBL/GenBank/DDBJ databases">
        <title>Complete-Gapless Cercospora beticola genome.</title>
        <authorList>
            <person name="Wyatt N.A."/>
            <person name="Spanner R.E."/>
            <person name="Bolton M.D."/>
        </authorList>
    </citation>
    <scope>NUCLEOTIDE SEQUENCE [LARGE SCALE GENOMIC DNA]</scope>
    <source>
        <strain evidence="6">Cb09-40</strain>
    </source>
</reference>
<dbReference type="EMBL" id="CP134184">
    <property type="protein sequence ID" value="WPA97105.1"/>
    <property type="molecule type" value="Genomic_DNA"/>
</dbReference>
<dbReference type="CDD" id="cd12148">
    <property type="entry name" value="fungal_TF_MHR"/>
    <property type="match status" value="1"/>
</dbReference>
<feature type="region of interest" description="Disordered" evidence="4">
    <location>
        <begin position="585"/>
        <end position="606"/>
    </location>
</feature>
<feature type="compositionally biased region" description="Acidic residues" evidence="4">
    <location>
        <begin position="140"/>
        <end position="150"/>
    </location>
</feature>
<dbReference type="InterPro" id="IPR050613">
    <property type="entry name" value="Sec_Metabolite_Reg"/>
</dbReference>
<comment type="subcellular location">
    <subcellularLocation>
        <location evidence="1">Nucleus</location>
    </subcellularLocation>
</comment>
<dbReference type="Pfam" id="PF04082">
    <property type="entry name" value="Fungal_trans"/>
    <property type="match status" value="1"/>
</dbReference>
<accession>A0ABZ0NC60</accession>
<dbReference type="PANTHER" id="PTHR31001:SF50">
    <property type="entry name" value="ZN(II)2CYS6 TRANSCRIPTION FACTOR (EUROFUNG)"/>
    <property type="match status" value="1"/>
</dbReference>
<proteinExistence type="predicted"/>
<evidence type="ECO:0000256" key="2">
    <source>
        <dbReference type="ARBA" id="ARBA00022723"/>
    </source>
</evidence>
<dbReference type="CDD" id="cd00067">
    <property type="entry name" value="GAL4"/>
    <property type="match status" value="1"/>
</dbReference>
<dbReference type="PANTHER" id="PTHR31001">
    <property type="entry name" value="UNCHARACTERIZED TRANSCRIPTIONAL REGULATORY PROTEIN"/>
    <property type="match status" value="1"/>
</dbReference>
<organism evidence="6 7">
    <name type="scientific">Cercospora beticola</name>
    <name type="common">Sugarbeet leaf spot fungus</name>
    <dbReference type="NCBI Taxonomy" id="122368"/>
    <lineage>
        <taxon>Eukaryota</taxon>
        <taxon>Fungi</taxon>
        <taxon>Dikarya</taxon>
        <taxon>Ascomycota</taxon>
        <taxon>Pezizomycotina</taxon>
        <taxon>Dothideomycetes</taxon>
        <taxon>Dothideomycetidae</taxon>
        <taxon>Mycosphaerellales</taxon>
        <taxon>Mycosphaerellaceae</taxon>
        <taxon>Cercospora</taxon>
    </lineage>
</organism>
<dbReference type="Pfam" id="PF00172">
    <property type="entry name" value="Zn_clus"/>
    <property type="match status" value="1"/>
</dbReference>
<evidence type="ECO:0000259" key="5">
    <source>
        <dbReference type="PROSITE" id="PS50048"/>
    </source>
</evidence>
<sequence length="734" mass="81409">MNMEPSPASTHASDGAHIKLACQACQKKKIKCDRHFPCGQCSRSSLACVPSQRKPRTRHAGKRAVDSELRSRISKLESLVETLSGEVGVPGTSPNDQEDDEPEGAEPQINSLTPPKVSKFLGTPFWATLTNEVQALREALEEEDEEEESPYSEPTPLEARPTDAASSADLLICPPGSIFVMPGALLEPSVDTQSQLYNIFFANIDPVFKLLHRPTVLPFLNFGNDYLGLNAQAPPNRALKAAIWFASVTSLRDEDCYGRFGATRSDLLAQFRRHCDVALAQADFINTSDLATLQAAVLYVAAARQTDPSRRPWTLTALIIRIAQGMGLQHEVPNTTTTPYEREQRRRLWHNIRVLDAFSSIDRGTEILLPLTAFTIPPPTNVNDEDFDPQSTVITPREEGLTDMTFTAMCDKATTLNIALLSPGHDTWQRRFESTQAFSKDINEKCLRFCDRSRPYDRFLHAVGHSMITSSILRAVRPMQKLTGSVPPRVDSPFVLQLAVNTLKAGEMIYEDPEAEGWRWIFWVQWHALAVALAGLCSVRDTELARTAWALVDKSYDRNSSAVADTRNGMLWRPIEKLYRKAQAFRDGTGSTPASDTSSPPTKNMAGLELANRQGSLDARSSIQLNNGAAPHLAQPPIPSTHGLHQTAKPAGQWLIEPSVDFSLDPMNNLPTEMPGFNNGDMSWDWERIMEDVSNMPTSIGFNEADLISQDINYNFGNMNIPPDIHGGWRFGTQ</sequence>
<feature type="region of interest" description="Disordered" evidence="4">
    <location>
        <begin position="138"/>
        <end position="164"/>
    </location>
</feature>
<dbReference type="Proteomes" id="UP001302367">
    <property type="component" value="Chromosome 1"/>
</dbReference>
<dbReference type="PROSITE" id="PS50048">
    <property type="entry name" value="ZN2_CY6_FUNGAL_2"/>
    <property type="match status" value="1"/>
</dbReference>
<feature type="domain" description="Zn(2)-C6 fungal-type" evidence="5">
    <location>
        <begin position="21"/>
        <end position="49"/>
    </location>
</feature>
<name>A0ABZ0NC60_CERBT</name>
<keyword evidence="2" id="KW-0479">Metal-binding</keyword>
<evidence type="ECO:0000256" key="4">
    <source>
        <dbReference type="SAM" id="MobiDB-lite"/>
    </source>
</evidence>
<protein>
    <recommendedName>
        <fullName evidence="5">Zn(2)-C6 fungal-type domain-containing protein</fullName>
    </recommendedName>
</protein>
<evidence type="ECO:0000313" key="7">
    <source>
        <dbReference type="Proteomes" id="UP001302367"/>
    </source>
</evidence>
<feature type="region of interest" description="Disordered" evidence="4">
    <location>
        <begin position="49"/>
        <end position="114"/>
    </location>
</feature>
<feature type="region of interest" description="Disordered" evidence="4">
    <location>
        <begin position="629"/>
        <end position="648"/>
    </location>
</feature>
<dbReference type="Gene3D" id="4.10.240.10">
    <property type="entry name" value="Zn(2)-C6 fungal-type DNA-binding domain"/>
    <property type="match status" value="1"/>
</dbReference>
<keyword evidence="3" id="KW-0539">Nucleus</keyword>
<keyword evidence="7" id="KW-1185">Reference proteome</keyword>
<dbReference type="InterPro" id="IPR007219">
    <property type="entry name" value="XnlR_reg_dom"/>
</dbReference>
<dbReference type="InterPro" id="IPR036864">
    <property type="entry name" value="Zn2-C6_fun-type_DNA-bd_sf"/>
</dbReference>
<dbReference type="SMART" id="SM00906">
    <property type="entry name" value="Fungal_trans"/>
    <property type="match status" value="1"/>
</dbReference>
<dbReference type="InterPro" id="IPR001138">
    <property type="entry name" value="Zn2Cys6_DnaBD"/>
</dbReference>
<gene>
    <name evidence="6" type="ORF">RHO25_001713</name>
</gene>
<evidence type="ECO:0000256" key="1">
    <source>
        <dbReference type="ARBA" id="ARBA00004123"/>
    </source>
</evidence>
<dbReference type="SMART" id="SM00066">
    <property type="entry name" value="GAL4"/>
    <property type="match status" value="1"/>
</dbReference>